<keyword evidence="3" id="KW-1185">Reference proteome</keyword>
<proteinExistence type="predicted"/>
<evidence type="ECO:0000256" key="1">
    <source>
        <dbReference type="SAM" id="Phobius"/>
    </source>
</evidence>
<protein>
    <submittedName>
        <fullName evidence="2">Uncharacterized protein</fullName>
    </submittedName>
</protein>
<name>A0AAD3Y753_NEPGR</name>
<keyword evidence="1" id="KW-1133">Transmembrane helix</keyword>
<accession>A0AAD3Y753</accession>
<organism evidence="2 3">
    <name type="scientific">Nepenthes gracilis</name>
    <name type="common">Slender pitcher plant</name>
    <dbReference type="NCBI Taxonomy" id="150966"/>
    <lineage>
        <taxon>Eukaryota</taxon>
        <taxon>Viridiplantae</taxon>
        <taxon>Streptophyta</taxon>
        <taxon>Embryophyta</taxon>
        <taxon>Tracheophyta</taxon>
        <taxon>Spermatophyta</taxon>
        <taxon>Magnoliopsida</taxon>
        <taxon>eudicotyledons</taxon>
        <taxon>Gunneridae</taxon>
        <taxon>Pentapetalae</taxon>
        <taxon>Caryophyllales</taxon>
        <taxon>Nepenthaceae</taxon>
        <taxon>Nepenthes</taxon>
    </lineage>
</organism>
<dbReference type="AlphaFoldDB" id="A0AAD3Y753"/>
<evidence type="ECO:0000313" key="2">
    <source>
        <dbReference type="EMBL" id="GMH31873.1"/>
    </source>
</evidence>
<sequence length="77" mass="8042">MEQGLHSGDCADAQANVKLPFEAGSAPLNRTAFLLLCGSWAFAVVILAVVLRATEVGGAVKPFYAADPVLPLVNDML</sequence>
<reference evidence="2" key="1">
    <citation type="submission" date="2023-05" db="EMBL/GenBank/DDBJ databases">
        <title>Nepenthes gracilis genome sequencing.</title>
        <authorList>
            <person name="Fukushima K."/>
        </authorList>
    </citation>
    <scope>NUCLEOTIDE SEQUENCE</scope>
    <source>
        <strain evidence="2">SING2019-196</strain>
    </source>
</reference>
<keyword evidence="1" id="KW-0812">Transmembrane</keyword>
<gene>
    <name evidence="2" type="ORF">Nepgr_033717</name>
</gene>
<comment type="caution">
    <text evidence="2">The sequence shown here is derived from an EMBL/GenBank/DDBJ whole genome shotgun (WGS) entry which is preliminary data.</text>
</comment>
<dbReference type="Proteomes" id="UP001279734">
    <property type="component" value="Unassembled WGS sequence"/>
</dbReference>
<dbReference type="EMBL" id="BSYO01000043">
    <property type="protein sequence ID" value="GMH31873.1"/>
    <property type="molecule type" value="Genomic_DNA"/>
</dbReference>
<feature type="transmembrane region" description="Helical" evidence="1">
    <location>
        <begin position="32"/>
        <end position="51"/>
    </location>
</feature>
<keyword evidence="1" id="KW-0472">Membrane</keyword>
<evidence type="ECO:0000313" key="3">
    <source>
        <dbReference type="Proteomes" id="UP001279734"/>
    </source>
</evidence>